<dbReference type="InterPro" id="IPR051260">
    <property type="entry name" value="Diverse_substr_monoxygenases"/>
</dbReference>
<dbReference type="Proteomes" id="UP000183561">
    <property type="component" value="Unassembled WGS sequence"/>
</dbReference>
<keyword evidence="4 8" id="KW-0503">Monooxygenase</keyword>
<protein>
    <submittedName>
        <fullName evidence="8">FMN-dependent oxidoreductase, nitrilotriacetate monooxygenase family</fullName>
    </submittedName>
</protein>
<evidence type="ECO:0000256" key="3">
    <source>
        <dbReference type="ARBA" id="ARBA00023002"/>
    </source>
</evidence>
<organism evidence="8 9">
    <name type="scientific">Rhodococcus koreensis</name>
    <dbReference type="NCBI Taxonomy" id="99653"/>
    <lineage>
        <taxon>Bacteria</taxon>
        <taxon>Bacillati</taxon>
        <taxon>Actinomycetota</taxon>
        <taxon>Actinomycetes</taxon>
        <taxon>Mycobacteriales</taxon>
        <taxon>Nocardiaceae</taxon>
        <taxon>Rhodococcus</taxon>
    </lineage>
</organism>
<feature type="binding site" evidence="6">
    <location>
        <position position="203"/>
    </location>
    <ligand>
        <name>FMN</name>
        <dbReference type="ChEBI" id="CHEBI:58210"/>
    </ligand>
</feature>
<dbReference type="EMBL" id="FNSV01000005">
    <property type="protein sequence ID" value="SED57786.1"/>
    <property type="molecule type" value="Genomic_DNA"/>
</dbReference>
<feature type="domain" description="Luciferase-like" evidence="7">
    <location>
        <begin position="34"/>
        <end position="372"/>
    </location>
</feature>
<keyword evidence="9" id="KW-1185">Reference proteome</keyword>
<keyword evidence="3" id="KW-0560">Oxidoreductase</keyword>
<dbReference type="GO" id="GO:0016705">
    <property type="term" value="F:oxidoreductase activity, acting on paired donors, with incorporation or reduction of molecular oxygen"/>
    <property type="evidence" value="ECO:0007669"/>
    <property type="project" value="InterPro"/>
</dbReference>
<dbReference type="NCBIfam" id="TIGR03860">
    <property type="entry name" value="FMN_nitrolo"/>
    <property type="match status" value="1"/>
</dbReference>
<dbReference type="RefSeq" id="WP_208613727.1">
    <property type="nucleotide sequence ID" value="NZ_FNSV01000005.1"/>
</dbReference>
<dbReference type="AlphaFoldDB" id="A0A1H5BTT6"/>
<feature type="binding site" evidence="6">
    <location>
        <position position="146"/>
    </location>
    <ligand>
        <name>FMN</name>
        <dbReference type="ChEBI" id="CHEBI:58210"/>
    </ligand>
</feature>
<evidence type="ECO:0000313" key="8">
    <source>
        <dbReference type="EMBL" id="SED57786.1"/>
    </source>
</evidence>
<proteinExistence type="inferred from homology"/>
<accession>A0A1H5BTT6</accession>
<dbReference type="Pfam" id="PF00296">
    <property type="entry name" value="Bac_luciferase"/>
    <property type="match status" value="1"/>
</dbReference>
<dbReference type="PANTHER" id="PTHR30011">
    <property type="entry name" value="ALKANESULFONATE MONOOXYGENASE-RELATED"/>
    <property type="match status" value="1"/>
</dbReference>
<name>A0A1H5BTT6_9NOCA</name>
<evidence type="ECO:0000259" key="7">
    <source>
        <dbReference type="Pfam" id="PF00296"/>
    </source>
</evidence>
<feature type="binding site" evidence="6">
    <location>
        <position position="202"/>
    </location>
    <ligand>
        <name>FMN</name>
        <dbReference type="ChEBI" id="CHEBI:58210"/>
    </ligand>
</feature>
<comment type="similarity">
    <text evidence="5">Belongs to the NtaA/SnaA/DszA monooxygenase family.</text>
</comment>
<dbReference type="GO" id="GO:0004497">
    <property type="term" value="F:monooxygenase activity"/>
    <property type="evidence" value="ECO:0007669"/>
    <property type="project" value="UniProtKB-KW"/>
</dbReference>
<feature type="binding site" evidence="6">
    <location>
        <position position="142"/>
    </location>
    <ligand>
        <name>FMN</name>
        <dbReference type="ChEBI" id="CHEBI:58210"/>
    </ligand>
</feature>
<dbReference type="InterPro" id="IPR016215">
    <property type="entry name" value="NTA_MOA"/>
</dbReference>
<evidence type="ECO:0000256" key="5">
    <source>
        <dbReference type="ARBA" id="ARBA00033748"/>
    </source>
</evidence>
<evidence type="ECO:0000313" key="9">
    <source>
        <dbReference type="Proteomes" id="UP000183561"/>
    </source>
</evidence>
<keyword evidence="2 6" id="KW-0288">FMN</keyword>
<dbReference type="CDD" id="cd01095">
    <property type="entry name" value="Nitrilotriacetate_monoxgenase"/>
    <property type="match status" value="1"/>
</dbReference>
<dbReference type="PIRSF" id="PIRSF000337">
    <property type="entry name" value="NTA_MOA"/>
    <property type="match status" value="1"/>
</dbReference>
<sequence>MSAQSARRQIRLGLLTNPPGNGARGQIRPGDVRHPGRVLDHYIHLARTAEAAKFDVLFAADGLTSDTELGTKPEPLTLFSAVAAVTDHIGLVPTVSTTFTAPFNLARQFQSLDHLSGGRVGWNAVTSAAGERNFGDAPLPQHEARYRQGLEHVSVVQALWNSWVDDRSAVPIDHRGEFYTVEGPLPLPPSAQHHPVLFQAGSSDDGKAFAAAFAEGVYTAQQTLHGAQHFSRDLKARTAAAGRDPANILVLPGISTTIGGTEDEATRIDDDLFEQHYSDASRTALEGQLAGVDLSGLALDDTIPPSWLPPVASVQGRQSRYGVFRELAVDERWTVRQLITLQQRSAGHGRAVGSPEQVANRLEQWFVEGGADGFIVMPGQGPGGVEAFTEHVVPILQKRGLFRTEYESATLRGNLGLPAIPDRLLAA</sequence>
<gene>
    <name evidence="8" type="ORF">SAMN04490239_8847</name>
</gene>
<dbReference type="SUPFAM" id="SSF51679">
    <property type="entry name" value="Bacterial luciferase-like"/>
    <property type="match status" value="1"/>
</dbReference>
<evidence type="ECO:0000256" key="4">
    <source>
        <dbReference type="ARBA" id="ARBA00023033"/>
    </source>
</evidence>
<feature type="binding site" evidence="6">
    <location>
        <position position="94"/>
    </location>
    <ligand>
        <name>FMN</name>
        <dbReference type="ChEBI" id="CHEBI:58210"/>
    </ligand>
</feature>
<evidence type="ECO:0000256" key="2">
    <source>
        <dbReference type="ARBA" id="ARBA00022643"/>
    </source>
</evidence>
<dbReference type="PANTHER" id="PTHR30011:SF16">
    <property type="entry name" value="C2H2 FINGER DOMAIN TRANSCRIPTION FACTOR (EUROFUNG)-RELATED"/>
    <property type="match status" value="1"/>
</dbReference>
<dbReference type="InterPro" id="IPR036661">
    <property type="entry name" value="Luciferase-like_sf"/>
</dbReference>
<keyword evidence="1 6" id="KW-0285">Flavoprotein</keyword>
<feature type="binding site" evidence="6">
    <location>
        <position position="61"/>
    </location>
    <ligand>
        <name>FMN</name>
        <dbReference type="ChEBI" id="CHEBI:58210"/>
    </ligand>
</feature>
<evidence type="ECO:0000256" key="1">
    <source>
        <dbReference type="ARBA" id="ARBA00022630"/>
    </source>
</evidence>
<dbReference type="InterPro" id="IPR011251">
    <property type="entry name" value="Luciferase-like_dom"/>
</dbReference>
<dbReference type="Gene3D" id="3.20.20.30">
    <property type="entry name" value="Luciferase-like domain"/>
    <property type="match status" value="1"/>
</dbReference>
<evidence type="ECO:0000256" key="6">
    <source>
        <dbReference type="PIRSR" id="PIRSR000337-1"/>
    </source>
</evidence>
<reference evidence="9" key="1">
    <citation type="submission" date="2016-10" db="EMBL/GenBank/DDBJ databases">
        <authorList>
            <person name="Varghese N."/>
            <person name="Submissions S."/>
        </authorList>
    </citation>
    <scope>NUCLEOTIDE SEQUENCE [LARGE SCALE GENOMIC DNA]</scope>
    <source>
        <strain evidence="9">DSM 44498</strain>
    </source>
</reference>